<keyword evidence="1" id="KW-0472">Membrane</keyword>
<keyword evidence="1" id="KW-1133">Transmembrane helix</keyword>
<feature type="transmembrane region" description="Helical" evidence="1">
    <location>
        <begin position="347"/>
        <end position="370"/>
    </location>
</feature>
<evidence type="ECO:0008006" key="4">
    <source>
        <dbReference type="Google" id="ProtNLM"/>
    </source>
</evidence>
<evidence type="ECO:0000313" key="2">
    <source>
        <dbReference type="EMBL" id="RVU03134.1"/>
    </source>
</evidence>
<dbReference type="AlphaFoldDB" id="A0A437MZU2"/>
<evidence type="ECO:0000256" key="1">
    <source>
        <dbReference type="SAM" id="Phobius"/>
    </source>
</evidence>
<reference evidence="2 3" key="1">
    <citation type="submission" date="2019-01" db="EMBL/GenBank/DDBJ databases">
        <authorList>
            <person name="Chen W.-M."/>
        </authorList>
    </citation>
    <scope>NUCLEOTIDE SEQUENCE [LARGE SCALE GENOMIC DNA]</scope>
    <source>
        <strain evidence="2 3">YBJ-36</strain>
    </source>
</reference>
<gene>
    <name evidence="2" type="ORF">EOD41_04170</name>
</gene>
<proteinExistence type="predicted"/>
<feature type="transmembrane region" description="Helical" evidence="1">
    <location>
        <begin position="406"/>
        <end position="426"/>
    </location>
</feature>
<feature type="transmembrane region" description="Helical" evidence="1">
    <location>
        <begin position="27"/>
        <end position="48"/>
    </location>
</feature>
<comment type="caution">
    <text evidence="2">The sequence shown here is derived from an EMBL/GenBank/DDBJ whole genome shotgun (WGS) entry which is preliminary data.</text>
</comment>
<name>A0A437MZU2_9SPHI</name>
<accession>A0A437MZU2</accession>
<keyword evidence="3" id="KW-1185">Reference proteome</keyword>
<dbReference type="EMBL" id="SACK01000001">
    <property type="protein sequence ID" value="RVU03134.1"/>
    <property type="molecule type" value="Genomic_DNA"/>
</dbReference>
<dbReference type="Proteomes" id="UP000282759">
    <property type="component" value="Unassembled WGS sequence"/>
</dbReference>
<dbReference type="OrthoDB" id="974603at2"/>
<evidence type="ECO:0000313" key="3">
    <source>
        <dbReference type="Proteomes" id="UP000282759"/>
    </source>
</evidence>
<feature type="transmembrane region" description="Helical" evidence="1">
    <location>
        <begin position="432"/>
        <end position="454"/>
    </location>
</feature>
<sequence>MGVFFVIILIALSWAGAYHVVVGRSRWGRLVFCLLSGIFLTIFTIFALNDPSQFTNERQDEVINRFVTHDQTAKDDAESFLADHFVLIDNAFAKQLLPGGTGRGTVAVTDRYMLKQFFTWCVSHSKDFDFVICDIGFDQADTSVQKLIPLIRRLASSNKLLLSDNESGRSLASLLPGSAKGLVTAASISDRFNAQTLVDDGQPSAAYAVYQKMDTVSGTNERWLGLLSEQRIHEGRKWSLNNFPPVLFVRDDFAQLAAKDTLSEQFPGVKNLQASNFYPLELLDTSTLAFNLNARQAERKQNIIFLGTFHGSDDLHNTIFGKFHGPAILLNTIYNLHLGTHWIRPGLILLLLVGFSITIYLITLGCLIGYDEKERKRLPELWLWEKVVYHGLTGWHIGWSRRSRHIFTLTLEVLVEIIFLPVLYLMVKVAYLTFHTILNVLPLLGLLILFRTFFISFHKLKKIKT</sequence>
<dbReference type="RefSeq" id="WP_127703500.1">
    <property type="nucleotide sequence ID" value="NZ_SACK01000001.1"/>
</dbReference>
<protein>
    <recommendedName>
        <fullName evidence="4">CHASE2 domain-containing protein</fullName>
    </recommendedName>
</protein>
<keyword evidence="1" id="KW-0812">Transmembrane</keyword>
<organism evidence="2 3">
    <name type="scientific">Mucilaginibacter limnophilus</name>
    <dbReference type="NCBI Taxonomy" id="1932778"/>
    <lineage>
        <taxon>Bacteria</taxon>
        <taxon>Pseudomonadati</taxon>
        <taxon>Bacteroidota</taxon>
        <taxon>Sphingobacteriia</taxon>
        <taxon>Sphingobacteriales</taxon>
        <taxon>Sphingobacteriaceae</taxon>
        <taxon>Mucilaginibacter</taxon>
    </lineage>
</organism>